<feature type="domain" description="NADPH-dependent reductive aminase-like C-terminal" evidence="4">
    <location>
        <begin position="154"/>
        <end position="275"/>
    </location>
</feature>
<dbReference type="GO" id="GO:0016491">
    <property type="term" value="F:oxidoreductase activity"/>
    <property type="evidence" value="ECO:0007669"/>
    <property type="project" value="UniProtKB-KW"/>
</dbReference>
<dbReference type="OrthoDB" id="4535742at2"/>
<dbReference type="InterPro" id="IPR006115">
    <property type="entry name" value="6PGDH_NADP-bd"/>
</dbReference>
<proteinExistence type="inferred from homology"/>
<reference evidence="5 6" key="1">
    <citation type="submission" date="2019-09" db="EMBL/GenBank/DDBJ databases">
        <title>Actinomadura physcomitrii sp. nov., a novel actinomycete isolated from moss [Physcomitrium sphaericum (Ludw) Fuernr].</title>
        <authorList>
            <person name="Zhuang X."/>
            <person name="Liu C."/>
        </authorList>
    </citation>
    <scope>NUCLEOTIDE SEQUENCE [LARGE SCALE GENOMIC DNA]</scope>
    <source>
        <strain evidence="5 6">HMC1</strain>
    </source>
</reference>
<feature type="domain" description="6-phosphogluconate dehydrogenase NADP-binding" evidence="3">
    <location>
        <begin position="4"/>
        <end position="152"/>
    </location>
</feature>
<dbReference type="InterPro" id="IPR036291">
    <property type="entry name" value="NAD(P)-bd_dom_sf"/>
</dbReference>
<name>A0A6H9YLV1_9ACTN</name>
<evidence type="ECO:0000313" key="6">
    <source>
        <dbReference type="Proteomes" id="UP000468735"/>
    </source>
</evidence>
<dbReference type="InterPro" id="IPR048666">
    <property type="entry name" value="RedAm-like_C"/>
</dbReference>
<dbReference type="Gene3D" id="1.10.1040.10">
    <property type="entry name" value="N-(1-d-carboxylethyl)-l-norvaline Dehydrogenase, domain 2"/>
    <property type="match status" value="1"/>
</dbReference>
<dbReference type="PANTHER" id="PTHR43580">
    <property type="entry name" value="OXIDOREDUCTASE GLYR1-RELATED"/>
    <property type="match status" value="1"/>
</dbReference>
<dbReference type="InterPro" id="IPR015815">
    <property type="entry name" value="HIBADH-related"/>
</dbReference>
<keyword evidence="2" id="KW-0560">Oxidoreductase</keyword>
<evidence type="ECO:0000256" key="2">
    <source>
        <dbReference type="ARBA" id="ARBA00023002"/>
    </source>
</evidence>
<dbReference type="Proteomes" id="UP000468735">
    <property type="component" value="Unassembled WGS sequence"/>
</dbReference>
<dbReference type="Pfam" id="PF21761">
    <property type="entry name" value="RedAm-like_C"/>
    <property type="match status" value="1"/>
</dbReference>
<dbReference type="Gene3D" id="3.40.50.720">
    <property type="entry name" value="NAD(P)-binding Rossmann-like Domain"/>
    <property type="match status" value="1"/>
</dbReference>
<evidence type="ECO:0000259" key="4">
    <source>
        <dbReference type="Pfam" id="PF21761"/>
    </source>
</evidence>
<organism evidence="5 6">
    <name type="scientific">Actinomadura rudentiformis</name>
    <dbReference type="NCBI Taxonomy" id="359158"/>
    <lineage>
        <taxon>Bacteria</taxon>
        <taxon>Bacillati</taxon>
        <taxon>Actinomycetota</taxon>
        <taxon>Actinomycetes</taxon>
        <taxon>Streptosporangiales</taxon>
        <taxon>Thermomonosporaceae</taxon>
        <taxon>Actinomadura</taxon>
    </lineage>
</organism>
<dbReference type="Pfam" id="PF03446">
    <property type="entry name" value="NAD_binding_2"/>
    <property type="match status" value="1"/>
</dbReference>
<evidence type="ECO:0000259" key="3">
    <source>
        <dbReference type="Pfam" id="PF03446"/>
    </source>
</evidence>
<dbReference type="InterPro" id="IPR051265">
    <property type="entry name" value="HIBADH-related_NP60_sf"/>
</dbReference>
<dbReference type="InterPro" id="IPR013328">
    <property type="entry name" value="6PGD_dom2"/>
</dbReference>
<comment type="caution">
    <text evidence="5">The sequence shown here is derived from an EMBL/GenBank/DDBJ whole genome shotgun (WGS) entry which is preliminary data.</text>
</comment>
<protein>
    <submittedName>
        <fullName evidence="5">NAD(P)-dependent oxidoreductase</fullName>
    </submittedName>
</protein>
<dbReference type="EMBL" id="WBMT01000029">
    <property type="protein sequence ID" value="KAB2340536.1"/>
    <property type="molecule type" value="Genomic_DNA"/>
</dbReference>
<sequence length="277" mass="28204">MTPVTVLGLGPMGRALAAAFAVDRPTTVWNRTPGKGDDLTATVAETAAQAIAASPLVVVCVLDYEAVRSILDADALKGRTLVNLTGGSPQQAREMAAWAAGHGIDYLDGLIMGAPAAVGGPEVTLLFSGPNDVYQAHQPTLAALGENAAYVGEDPGRAAGFDASMLDAFWTSMIGIVHAFQFAAAENIAPADIAGYVKVATGLLPELIDLVAEHLTADNYPGDASTMVSAAASMDHVLQAIRANGLDNGVLTSARAAVQQAIDAGHGSAGFSRLAAL</sequence>
<dbReference type="GO" id="GO:0050661">
    <property type="term" value="F:NADP binding"/>
    <property type="evidence" value="ECO:0007669"/>
    <property type="project" value="InterPro"/>
</dbReference>
<keyword evidence="6" id="KW-1185">Reference proteome</keyword>
<dbReference type="SUPFAM" id="SSF51735">
    <property type="entry name" value="NAD(P)-binding Rossmann-fold domains"/>
    <property type="match status" value="1"/>
</dbReference>
<evidence type="ECO:0000313" key="5">
    <source>
        <dbReference type="EMBL" id="KAB2340536.1"/>
    </source>
</evidence>
<gene>
    <name evidence="5" type="ORF">F8566_44140</name>
</gene>
<evidence type="ECO:0000256" key="1">
    <source>
        <dbReference type="ARBA" id="ARBA00009080"/>
    </source>
</evidence>
<dbReference type="PIRSF" id="PIRSF000103">
    <property type="entry name" value="HIBADH"/>
    <property type="match status" value="1"/>
</dbReference>
<dbReference type="PANTHER" id="PTHR43580:SF2">
    <property type="entry name" value="CYTOKINE-LIKE NUCLEAR FACTOR N-PAC"/>
    <property type="match status" value="1"/>
</dbReference>
<dbReference type="RefSeq" id="WP_151569439.1">
    <property type="nucleotide sequence ID" value="NZ_WBMT01000029.1"/>
</dbReference>
<dbReference type="AlphaFoldDB" id="A0A6H9YLV1"/>
<comment type="similarity">
    <text evidence="1">Belongs to the HIBADH-related family.</text>
</comment>
<accession>A0A6H9YLV1</accession>